<keyword evidence="2" id="KW-1185">Reference proteome</keyword>
<evidence type="ECO:0000313" key="2">
    <source>
        <dbReference type="Proteomes" id="UP001597460"/>
    </source>
</evidence>
<dbReference type="InterPro" id="IPR025737">
    <property type="entry name" value="FApF"/>
</dbReference>
<proteinExistence type="predicted"/>
<gene>
    <name evidence="1" type="ORF">ACFSVN_00145</name>
</gene>
<sequence>MILEQATKYLLLTVWIVAFFSSKGTAQTCSCAGAPLLGAQSSAPVFGGDLLIGLSHEYHDISRLYVNGELVENESTFRTTQSTLLEVHYGLSAKLSLSGTFTYVRKYRQTGLQTQNPQSLTVSGVGDGLLLLKYKLFNRLKPPSLQATIGSGLKIPLGSFDIRNNGFLLNADMQPGTGAWDGIVWSELTSSFDSSFPLNLFLITSYRFTGSSERFGTNDIYQFGNELITTAGGSTSLGEKIGYTAVLQYRSTSSDKRNGVPQPNTGGYWVSHISKLSYSINDRYSAHIDGRIPLTQELNGLQPTTSYAISFSFFVNLSKRLERIY</sequence>
<dbReference type="Pfam" id="PF13557">
    <property type="entry name" value="Phenol_MetA_deg"/>
    <property type="match status" value="1"/>
</dbReference>
<reference evidence="2" key="1">
    <citation type="journal article" date="2019" name="Int. J. Syst. Evol. Microbiol.">
        <title>The Global Catalogue of Microorganisms (GCM) 10K type strain sequencing project: providing services to taxonomists for standard genome sequencing and annotation.</title>
        <authorList>
            <consortium name="The Broad Institute Genomics Platform"/>
            <consortium name="The Broad Institute Genome Sequencing Center for Infectious Disease"/>
            <person name="Wu L."/>
            <person name="Ma J."/>
        </authorList>
    </citation>
    <scope>NUCLEOTIDE SEQUENCE [LARGE SCALE GENOMIC DNA]</scope>
    <source>
        <strain evidence="2">KCTC 52042</strain>
    </source>
</reference>
<organism evidence="1 2">
    <name type="scientific">Gracilimonas halophila</name>
    <dbReference type="NCBI Taxonomy" id="1834464"/>
    <lineage>
        <taxon>Bacteria</taxon>
        <taxon>Pseudomonadati</taxon>
        <taxon>Balneolota</taxon>
        <taxon>Balneolia</taxon>
        <taxon>Balneolales</taxon>
        <taxon>Balneolaceae</taxon>
        <taxon>Gracilimonas</taxon>
    </lineage>
</organism>
<comment type="caution">
    <text evidence="1">The sequence shown here is derived from an EMBL/GenBank/DDBJ whole genome shotgun (WGS) entry which is preliminary data.</text>
</comment>
<accession>A0ABW5JEY3</accession>
<protein>
    <submittedName>
        <fullName evidence="1">Transporter</fullName>
    </submittedName>
</protein>
<dbReference type="EMBL" id="JBHULI010000001">
    <property type="protein sequence ID" value="MFD2530851.1"/>
    <property type="molecule type" value="Genomic_DNA"/>
</dbReference>
<evidence type="ECO:0000313" key="1">
    <source>
        <dbReference type="EMBL" id="MFD2530851.1"/>
    </source>
</evidence>
<name>A0ABW5JEY3_9BACT</name>
<dbReference type="Proteomes" id="UP001597460">
    <property type="component" value="Unassembled WGS sequence"/>
</dbReference>